<protein>
    <submittedName>
        <fullName evidence="2">Uncharacterized protein</fullName>
    </submittedName>
</protein>
<dbReference type="EMBL" id="CP144745">
    <property type="protein sequence ID" value="WVZ50469.1"/>
    <property type="molecule type" value="Genomic_DNA"/>
</dbReference>
<sequence>MLRSGGPWWRPLPYDAEHEDGYVQLYGTRHPLPSTLARRMGYLRAGLGDNLVDGGDGQDRRPPTWSDGGAQQPGVAASLLDDDQTRSGAMGAGVAEQDAPPAIHVWWSEIAESVVPRCSGGMLQRPGESSVPLARSWAWDGHVQS</sequence>
<dbReference type="Proteomes" id="UP001341281">
    <property type="component" value="Chromosome 01"/>
</dbReference>
<keyword evidence="3" id="KW-1185">Reference proteome</keyword>
<evidence type="ECO:0000313" key="3">
    <source>
        <dbReference type="Proteomes" id="UP001341281"/>
    </source>
</evidence>
<dbReference type="AlphaFoldDB" id="A0AAQ3PJV5"/>
<feature type="region of interest" description="Disordered" evidence="1">
    <location>
        <begin position="48"/>
        <end position="95"/>
    </location>
</feature>
<evidence type="ECO:0000256" key="1">
    <source>
        <dbReference type="SAM" id="MobiDB-lite"/>
    </source>
</evidence>
<name>A0AAQ3PJV5_PASNO</name>
<organism evidence="2 3">
    <name type="scientific">Paspalum notatum var. saurae</name>
    <dbReference type="NCBI Taxonomy" id="547442"/>
    <lineage>
        <taxon>Eukaryota</taxon>
        <taxon>Viridiplantae</taxon>
        <taxon>Streptophyta</taxon>
        <taxon>Embryophyta</taxon>
        <taxon>Tracheophyta</taxon>
        <taxon>Spermatophyta</taxon>
        <taxon>Magnoliopsida</taxon>
        <taxon>Liliopsida</taxon>
        <taxon>Poales</taxon>
        <taxon>Poaceae</taxon>
        <taxon>PACMAD clade</taxon>
        <taxon>Panicoideae</taxon>
        <taxon>Andropogonodae</taxon>
        <taxon>Paspaleae</taxon>
        <taxon>Paspalinae</taxon>
        <taxon>Paspalum</taxon>
    </lineage>
</organism>
<evidence type="ECO:0000313" key="2">
    <source>
        <dbReference type="EMBL" id="WVZ50469.1"/>
    </source>
</evidence>
<proteinExistence type="predicted"/>
<reference evidence="2 3" key="1">
    <citation type="submission" date="2024-02" db="EMBL/GenBank/DDBJ databases">
        <title>High-quality chromosome-scale genome assembly of Pensacola bahiagrass (Paspalum notatum Flugge var. saurae).</title>
        <authorList>
            <person name="Vega J.M."/>
            <person name="Podio M."/>
            <person name="Orjuela J."/>
            <person name="Siena L.A."/>
            <person name="Pessino S.C."/>
            <person name="Combes M.C."/>
            <person name="Mariac C."/>
            <person name="Albertini E."/>
            <person name="Pupilli F."/>
            <person name="Ortiz J.P.A."/>
            <person name="Leblanc O."/>
        </authorList>
    </citation>
    <scope>NUCLEOTIDE SEQUENCE [LARGE SCALE GENOMIC DNA]</scope>
    <source>
        <strain evidence="2">R1</strain>
        <tissue evidence="2">Leaf</tissue>
    </source>
</reference>
<gene>
    <name evidence="2" type="ORF">U9M48_001717</name>
</gene>
<accession>A0AAQ3PJV5</accession>
<feature type="non-terminal residue" evidence="2">
    <location>
        <position position="1"/>
    </location>
</feature>